<keyword evidence="2" id="KW-0106">Calcium</keyword>
<dbReference type="EMBL" id="CAJHNH020002827">
    <property type="protein sequence ID" value="CAG5127867.1"/>
    <property type="molecule type" value="Genomic_DNA"/>
</dbReference>
<protein>
    <recommendedName>
        <fullName evidence="4">EF-hand domain-containing protein</fullName>
    </recommendedName>
</protein>
<feature type="domain" description="EF-hand" evidence="4">
    <location>
        <begin position="61"/>
        <end position="84"/>
    </location>
</feature>
<organism evidence="5 6">
    <name type="scientific">Candidula unifasciata</name>
    <dbReference type="NCBI Taxonomy" id="100452"/>
    <lineage>
        <taxon>Eukaryota</taxon>
        <taxon>Metazoa</taxon>
        <taxon>Spiralia</taxon>
        <taxon>Lophotrochozoa</taxon>
        <taxon>Mollusca</taxon>
        <taxon>Gastropoda</taxon>
        <taxon>Heterobranchia</taxon>
        <taxon>Euthyneura</taxon>
        <taxon>Panpulmonata</taxon>
        <taxon>Eupulmonata</taxon>
        <taxon>Stylommatophora</taxon>
        <taxon>Helicina</taxon>
        <taxon>Helicoidea</taxon>
        <taxon>Geomitridae</taxon>
        <taxon>Candidula</taxon>
    </lineage>
</organism>
<dbReference type="InterPro" id="IPR002048">
    <property type="entry name" value="EF_hand_dom"/>
</dbReference>
<evidence type="ECO:0000313" key="6">
    <source>
        <dbReference type="Proteomes" id="UP000678393"/>
    </source>
</evidence>
<feature type="non-terminal residue" evidence="5">
    <location>
        <position position="84"/>
    </location>
</feature>
<gene>
    <name evidence="5" type="ORF">CUNI_LOCUS13425</name>
</gene>
<dbReference type="InterPro" id="IPR050145">
    <property type="entry name" value="Centrin_CML-like"/>
</dbReference>
<dbReference type="PROSITE" id="PS00018">
    <property type="entry name" value="EF_HAND_1"/>
    <property type="match status" value="1"/>
</dbReference>
<dbReference type="Proteomes" id="UP000678393">
    <property type="component" value="Unassembled WGS sequence"/>
</dbReference>
<keyword evidence="6" id="KW-1185">Reference proteome</keyword>
<reference evidence="5" key="1">
    <citation type="submission" date="2021-04" db="EMBL/GenBank/DDBJ databases">
        <authorList>
            <consortium name="Molecular Ecology Group"/>
        </authorList>
    </citation>
    <scope>NUCLEOTIDE SEQUENCE</scope>
</reference>
<dbReference type="CDD" id="cd00051">
    <property type="entry name" value="EFh"/>
    <property type="match status" value="1"/>
</dbReference>
<accession>A0A8S3ZED0</accession>
<dbReference type="Pfam" id="PF13499">
    <property type="entry name" value="EF-hand_7"/>
    <property type="match status" value="1"/>
</dbReference>
<dbReference type="Gene3D" id="1.10.238.10">
    <property type="entry name" value="EF-hand"/>
    <property type="match status" value="1"/>
</dbReference>
<dbReference type="PROSITE" id="PS50222">
    <property type="entry name" value="EF_HAND_2"/>
    <property type="match status" value="2"/>
</dbReference>
<proteinExistence type="predicted"/>
<dbReference type="InterPro" id="IPR011992">
    <property type="entry name" value="EF-hand-dom_pair"/>
</dbReference>
<evidence type="ECO:0000313" key="5">
    <source>
        <dbReference type="EMBL" id="CAG5127867.1"/>
    </source>
</evidence>
<feature type="domain" description="EF-hand" evidence="4">
    <location>
        <begin position="25"/>
        <end position="60"/>
    </location>
</feature>
<evidence type="ECO:0000256" key="1">
    <source>
        <dbReference type="ARBA" id="ARBA00022737"/>
    </source>
</evidence>
<dbReference type="OrthoDB" id="26525at2759"/>
<evidence type="ECO:0000259" key="4">
    <source>
        <dbReference type="PROSITE" id="PS50222"/>
    </source>
</evidence>
<dbReference type="InterPro" id="IPR018247">
    <property type="entry name" value="EF_Hand_1_Ca_BS"/>
</dbReference>
<dbReference type="FunFam" id="1.10.238.10:FF:000001">
    <property type="entry name" value="Calmodulin 1"/>
    <property type="match status" value="1"/>
</dbReference>
<dbReference type="GO" id="GO:0005509">
    <property type="term" value="F:calcium ion binding"/>
    <property type="evidence" value="ECO:0007669"/>
    <property type="project" value="InterPro"/>
</dbReference>
<keyword evidence="1" id="KW-0677">Repeat</keyword>
<name>A0A8S3ZED0_9EUPU</name>
<dbReference type="SUPFAM" id="SSF47473">
    <property type="entry name" value="EF-hand"/>
    <property type="match status" value="1"/>
</dbReference>
<comment type="caution">
    <text evidence="5">The sequence shown here is derived from an EMBL/GenBank/DDBJ whole genome shotgun (WGS) entry which is preliminary data.</text>
</comment>
<evidence type="ECO:0000256" key="3">
    <source>
        <dbReference type="ARBA" id="ARBA00023179"/>
    </source>
</evidence>
<dbReference type="AlphaFoldDB" id="A0A8S3ZED0"/>
<keyword evidence="3" id="KW-0514">Muscle protein</keyword>
<sequence>SGAIEFADFEKYVIDNNLHKSTEEEYGSEMRDAFEMFDKDHNGYIGVQEFKTFMATMDNKLSDEQIKEIMNEADTNRDGKIDFR</sequence>
<feature type="non-terminal residue" evidence="5">
    <location>
        <position position="1"/>
    </location>
</feature>
<dbReference type="SMART" id="SM00054">
    <property type="entry name" value="EFh"/>
    <property type="match status" value="2"/>
</dbReference>
<dbReference type="PANTHER" id="PTHR23050">
    <property type="entry name" value="CALCIUM BINDING PROTEIN"/>
    <property type="match status" value="1"/>
</dbReference>
<evidence type="ECO:0000256" key="2">
    <source>
        <dbReference type="ARBA" id="ARBA00022837"/>
    </source>
</evidence>